<sequence length="288" mass="33019">MEDTESRILRILQSNPDGVEDQLLTVALKDIDEAQKVISLNRLIDNNRVILFVSGKGQPVYKYQSEDQALKLRDLLPEDVLVYQLIEESRDKGIQTQDLKTKLMPQGFNSAILNKILKNLEKKGLVKKIKSLQQKNRLVWMLMEVEPSSEVTGGMIGQDNFNLKLIEVIQDRVVEYLRKSGQTSYRELSLHIKQIGVIPQGQEFRDEDIKQIIQVLVYDQLIEQTYSLAGPSIQSGENAIYKLSNNKYPHQVYYTQTPCAHCPVRNECGPSNLINPRSCQYLNEWLNA</sequence>
<dbReference type="GO" id="GO:0005666">
    <property type="term" value="C:RNA polymerase III complex"/>
    <property type="evidence" value="ECO:0007669"/>
    <property type="project" value="InterPro"/>
</dbReference>
<reference evidence="6 7" key="1">
    <citation type="submission" date="2014-06" db="EMBL/GenBank/DDBJ databases">
        <authorList>
            <person name="Swart Estienne"/>
        </authorList>
    </citation>
    <scope>NUCLEOTIDE SEQUENCE [LARGE SCALE GENOMIC DNA]</scope>
    <source>
        <strain evidence="6 7">130c</strain>
    </source>
</reference>
<proteinExistence type="inferred from homology"/>
<dbReference type="OrthoDB" id="613763at2759"/>
<dbReference type="EMBL" id="CCKQ01006206">
    <property type="protein sequence ID" value="CDW77495.1"/>
    <property type="molecule type" value="Genomic_DNA"/>
</dbReference>
<evidence type="ECO:0000256" key="4">
    <source>
        <dbReference type="ARBA" id="ARBA00023163"/>
    </source>
</evidence>
<keyword evidence="4" id="KW-0804">Transcription</keyword>
<dbReference type="GO" id="GO:0006383">
    <property type="term" value="P:transcription by RNA polymerase III"/>
    <property type="evidence" value="ECO:0007669"/>
    <property type="project" value="InterPro"/>
</dbReference>
<dbReference type="Proteomes" id="UP000039865">
    <property type="component" value="Unassembled WGS sequence"/>
</dbReference>
<dbReference type="InterPro" id="IPR036390">
    <property type="entry name" value="WH_DNA-bd_sf"/>
</dbReference>
<name>A0A078A5I3_STYLE</name>
<dbReference type="InterPro" id="IPR036388">
    <property type="entry name" value="WH-like_DNA-bd_sf"/>
</dbReference>
<evidence type="ECO:0000256" key="1">
    <source>
        <dbReference type="ARBA" id="ARBA00004123"/>
    </source>
</evidence>
<evidence type="ECO:0000256" key="2">
    <source>
        <dbReference type="ARBA" id="ARBA00011038"/>
    </source>
</evidence>
<dbReference type="AlphaFoldDB" id="A0A078A5I3"/>
<evidence type="ECO:0000256" key="3">
    <source>
        <dbReference type="ARBA" id="ARBA00022478"/>
    </source>
</evidence>
<protein>
    <recommendedName>
        <fullName evidence="8">DNA-directed RNA polymerase III subunit RPC6</fullName>
    </recommendedName>
</protein>
<keyword evidence="7" id="KW-1185">Reference proteome</keyword>
<dbReference type="Pfam" id="PF05158">
    <property type="entry name" value="RNA_pol_Rpc34"/>
    <property type="match status" value="2"/>
</dbReference>
<comment type="subcellular location">
    <subcellularLocation>
        <location evidence="1">Nucleus</location>
    </subcellularLocation>
</comment>
<organism evidence="6 7">
    <name type="scientific">Stylonychia lemnae</name>
    <name type="common">Ciliate</name>
    <dbReference type="NCBI Taxonomy" id="5949"/>
    <lineage>
        <taxon>Eukaryota</taxon>
        <taxon>Sar</taxon>
        <taxon>Alveolata</taxon>
        <taxon>Ciliophora</taxon>
        <taxon>Intramacronucleata</taxon>
        <taxon>Spirotrichea</taxon>
        <taxon>Stichotrichia</taxon>
        <taxon>Sporadotrichida</taxon>
        <taxon>Oxytrichidae</taxon>
        <taxon>Stylonychinae</taxon>
        <taxon>Stylonychia</taxon>
    </lineage>
</organism>
<keyword evidence="3" id="KW-0240">DNA-directed RNA polymerase</keyword>
<comment type="similarity">
    <text evidence="2">Belongs to the eukaryotic RPC34/RPC39 RNA polymerase subunit family.</text>
</comment>
<dbReference type="FunCoup" id="A0A078A5I3">
    <property type="interactions" value="331"/>
</dbReference>
<dbReference type="InterPro" id="IPR016049">
    <property type="entry name" value="RNA_pol_Rpc34-like"/>
</dbReference>
<keyword evidence="5" id="KW-0539">Nucleus</keyword>
<evidence type="ECO:0008006" key="8">
    <source>
        <dbReference type="Google" id="ProtNLM"/>
    </source>
</evidence>
<evidence type="ECO:0000313" key="7">
    <source>
        <dbReference type="Proteomes" id="UP000039865"/>
    </source>
</evidence>
<dbReference type="OMA" id="VGTTKKC"/>
<dbReference type="InterPro" id="IPR007832">
    <property type="entry name" value="RNA_pol_Rpc34"/>
</dbReference>
<evidence type="ECO:0000313" key="6">
    <source>
        <dbReference type="EMBL" id="CDW77495.1"/>
    </source>
</evidence>
<dbReference type="Gene3D" id="1.10.10.10">
    <property type="entry name" value="Winged helix-like DNA-binding domain superfamily/Winged helix DNA-binding domain"/>
    <property type="match status" value="2"/>
</dbReference>
<dbReference type="SUPFAM" id="SSF46785">
    <property type="entry name" value="Winged helix' DNA-binding domain"/>
    <property type="match status" value="2"/>
</dbReference>
<dbReference type="InParanoid" id="A0A078A5I3"/>
<accession>A0A078A5I3</accession>
<evidence type="ECO:0000256" key="5">
    <source>
        <dbReference type="ARBA" id="ARBA00023242"/>
    </source>
</evidence>
<dbReference type="PANTHER" id="PTHR12780">
    <property type="entry name" value="RNA POLYMERASE III DNA DIRECTED , 39KD SUBUNIT-RELATED"/>
    <property type="match status" value="1"/>
</dbReference>
<gene>
    <name evidence="6" type="primary">Contig5038.g5391</name>
    <name evidence="6" type="ORF">STYLEM_6458</name>
</gene>